<organism evidence="4 5">
    <name type="scientific">Cryoendolithus antarcticus</name>
    <dbReference type="NCBI Taxonomy" id="1507870"/>
    <lineage>
        <taxon>Eukaryota</taxon>
        <taxon>Fungi</taxon>
        <taxon>Dikarya</taxon>
        <taxon>Ascomycota</taxon>
        <taxon>Pezizomycotina</taxon>
        <taxon>Dothideomycetes</taxon>
        <taxon>Dothideomycetidae</taxon>
        <taxon>Cladosporiales</taxon>
        <taxon>Cladosporiaceae</taxon>
        <taxon>Cryoendolithus</taxon>
    </lineage>
</organism>
<protein>
    <recommendedName>
        <fullName evidence="6">Glutathione S-transferase 3</fullName>
    </recommendedName>
</protein>
<dbReference type="PANTHER" id="PTHR44051">
    <property type="entry name" value="GLUTATHIONE S-TRANSFERASE-RELATED"/>
    <property type="match status" value="1"/>
</dbReference>
<dbReference type="SFLD" id="SFLDG01150">
    <property type="entry name" value="Main.1:_Beta-like"/>
    <property type="match status" value="1"/>
</dbReference>
<reference evidence="5" key="1">
    <citation type="submission" date="2017-03" db="EMBL/GenBank/DDBJ databases">
        <title>Genomes of endolithic fungi from Antarctica.</title>
        <authorList>
            <person name="Coleine C."/>
            <person name="Masonjones S."/>
            <person name="Stajich J.E."/>
        </authorList>
    </citation>
    <scope>NUCLEOTIDE SEQUENCE [LARGE SCALE GENOMIC DNA]</scope>
    <source>
        <strain evidence="5">CCFEE 5527</strain>
    </source>
</reference>
<dbReference type="SUPFAM" id="SSF47616">
    <property type="entry name" value="GST C-terminal domain-like"/>
    <property type="match status" value="1"/>
</dbReference>
<dbReference type="InterPro" id="IPR004045">
    <property type="entry name" value="Glutathione_S-Trfase_N"/>
</dbReference>
<dbReference type="SFLD" id="SFLDG00358">
    <property type="entry name" value="Main_(cytGST)"/>
    <property type="match status" value="1"/>
</dbReference>
<comment type="similarity">
    <text evidence="1">Belongs to the GST superfamily.</text>
</comment>
<feature type="domain" description="GST N-terminal" evidence="2">
    <location>
        <begin position="1"/>
        <end position="84"/>
    </location>
</feature>
<dbReference type="InterPro" id="IPR036282">
    <property type="entry name" value="Glutathione-S-Trfase_C_sf"/>
</dbReference>
<dbReference type="InterPro" id="IPR004046">
    <property type="entry name" value="GST_C"/>
</dbReference>
<keyword evidence="5" id="KW-1185">Reference proteome</keyword>
<dbReference type="PROSITE" id="PS50404">
    <property type="entry name" value="GST_NTER"/>
    <property type="match status" value="1"/>
</dbReference>
<dbReference type="SUPFAM" id="SSF52833">
    <property type="entry name" value="Thioredoxin-like"/>
    <property type="match status" value="1"/>
</dbReference>
<gene>
    <name evidence="4" type="ORF">B0A48_16459</name>
</gene>
<dbReference type="Proteomes" id="UP000192596">
    <property type="component" value="Unassembled WGS sequence"/>
</dbReference>
<dbReference type="EMBL" id="NAJO01000052">
    <property type="protein sequence ID" value="OQN97595.1"/>
    <property type="molecule type" value="Genomic_DNA"/>
</dbReference>
<dbReference type="Gene3D" id="3.40.30.10">
    <property type="entry name" value="Glutaredoxin"/>
    <property type="match status" value="1"/>
</dbReference>
<dbReference type="PROSITE" id="PS50405">
    <property type="entry name" value="GST_CTER"/>
    <property type="match status" value="1"/>
</dbReference>
<evidence type="ECO:0000313" key="5">
    <source>
        <dbReference type="Proteomes" id="UP000192596"/>
    </source>
</evidence>
<dbReference type="STRING" id="1507870.A0A1V8SEM8"/>
<evidence type="ECO:0000313" key="4">
    <source>
        <dbReference type="EMBL" id="OQN97595.1"/>
    </source>
</evidence>
<dbReference type="InterPro" id="IPR040079">
    <property type="entry name" value="Glutathione_S-Trfase"/>
</dbReference>
<dbReference type="OrthoDB" id="2309723at2759"/>
<evidence type="ECO:0008006" key="6">
    <source>
        <dbReference type="Google" id="ProtNLM"/>
    </source>
</evidence>
<dbReference type="Pfam" id="PF00043">
    <property type="entry name" value="GST_C"/>
    <property type="match status" value="1"/>
</dbReference>
<dbReference type="InterPro" id="IPR010987">
    <property type="entry name" value="Glutathione-S-Trfase_C-like"/>
</dbReference>
<evidence type="ECO:0000259" key="3">
    <source>
        <dbReference type="PROSITE" id="PS50405"/>
    </source>
</evidence>
<dbReference type="InParanoid" id="A0A1V8SEM8"/>
<dbReference type="AlphaFoldDB" id="A0A1V8SEM8"/>
<dbReference type="SFLD" id="SFLDS00019">
    <property type="entry name" value="Glutathione_Transferase_(cytos"/>
    <property type="match status" value="1"/>
</dbReference>
<name>A0A1V8SEM8_9PEZI</name>
<comment type="caution">
    <text evidence="4">The sequence shown here is derived from an EMBL/GenBank/DDBJ whole genome shotgun (WGS) entry which is preliminary data.</text>
</comment>
<dbReference type="Gene3D" id="1.20.1050.10">
    <property type="match status" value="1"/>
</dbReference>
<accession>A0A1V8SEM8</accession>
<sequence length="237" mass="26292">MPLTVHHLGISQSERILWLLEELEIPYKLVKHTRAPALAPESLKSLPGNSTGKAPFLEDSDHGITLNESAAIAEWIITKHGSGRLALKPDDPNYAEYLRWFHFANGTLQPAFVTSMFMGMAEGSPEGMAKQFAQARTAGALQVLDERLGKARWLAGEQFSAADVMTLYVVTTQRWFGPVSLQGYGNVLRWVGECSERPAYKRAMEKGDPEMKLLLGAEPPKQSLLEIDGVNSDIWKK</sequence>
<dbReference type="InterPro" id="IPR036249">
    <property type="entry name" value="Thioredoxin-like_sf"/>
</dbReference>
<feature type="domain" description="GST C-terminal" evidence="3">
    <location>
        <begin position="90"/>
        <end position="213"/>
    </location>
</feature>
<dbReference type="CDD" id="cd03046">
    <property type="entry name" value="GST_N_GTT1_like"/>
    <property type="match status" value="1"/>
</dbReference>
<dbReference type="Pfam" id="PF13409">
    <property type="entry name" value="GST_N_2"/>
    <property type="match status" value="1"/>
</dbReference>
<proteinExistence type="inferred from homology"/>
<evidence type="ECO:0000259" key="2">
    <source>
        <dbReference type="PROSITE" id="PS50404"/>
    </source>
</evidence>
<evidence type="ECO:0000256" key="1">
    <source>
        <dbReference type="ARBA" id="ARBA00007409"/>
    </source>
</evidence>
<dbReference type="PANTHER" id="PTHR44051:SF9">
    <property type="entry name" value="GLUTATHIONE S-TRANSFERASE 1"/>
    <property type="match status" value="1"/>
</dbReference>